<protein>
    <submittedName>
        <fullName evidence="1">Uncharacterized protein</fullName>
    </submittedName>
</protein>
<organism evidence="1">
    <name type="scientific">viral metagenome</name>
    <dbReference type="NCBI Taxonomy" id="1070528"/>
    <lineage>
        <taxon>unclassified sequences</taxon>
        <taxon>metagenomes</taxon>
        <taxon>organismal metagenomes</taxon>
    </lineage>
</organism>
<dbReference type="EMBL" id="MN738838">
    <property type="protein sequence ID" value="QHT38940.1"/>
    <property type="molecule type" value="Genomic_DNA"/>
</dbReference>
<accession>A0A6C0FH03</accession>
<dbReference type="AlphaFoldDB" id="A0A6C0FH03"/>
<reference evidence="1" key="1">
    <citation type="journal article" date="2020" name="Nature">
        <title>Giant virus diversity and host interactions through global metagenomics.</title>
        <authorList>
            <person name="Schulz F."/>
            <person name="Roux S."/>
            <person name="Paez-Espino D."/>
            <person name="Jungbluth S."/>
            <person name="Walsh D.A."/>
            <person name="Denef V.J."/>
            <person name="McMahon K.D."/>
            <person name="Konstantinidis K.T."/>
            <person name="Eloe-Fadrosh E.A."/>
            <person name="Kyrpides N.C."/>
            <person name="Woyke T."/>
        </authorList>
    </citation>
    <scope>NUCLEOTIDE SEQUENCE</scope>
    <source>
        <strain evidence="1">GVMAG-S-ERX556126-94</strain>
    </source>
</reference>
<name>A0A6C0FH03_9ZZZZ</name>
<sequence length="382" mass="44722">MEGLSMTVVQEQEKTNKLTHLLGLTISGVKRNPMYLSLTISELESLKTLETSGKNRKTLIKHINHRVNSFNKKPIISTWGKTLEKSDIELFYSHQSKNCNDESNKTREYIIKALAGGNPYPNNPRWIELHDKFNLYIDKLKIQVSKLAHQSVHSYKIKTKGGRKYHHDFNIMFYNASNTLLKEYKIEFKNNACNVNDCPQYVSPMKLSKYFDCDKTYEELFYDEYLPSICSQVNYNIPDKTIYLKQIHGNNPTCMISFKEAYYKGSKQSSKYTGLEEDIQNYNFMNEKSRESIKEFLEGSQLKISEMNKYMIDTQKDKHYMLWGNNEFHYQEVDPDDYTIDKVLRIKKNNTVVCLTKSNKEMNILLRWKNGNGVAFPALQIS</sequence>
<proteinExistence type="predicted"/>
<evidence type="ECO:0000313" key="1">
    <source>
        <dbReference type="EMBL" id="QHT38940.1"/>
    </source>
</evidence>